<dbReference type="GO" id="GO:0016853">
    <property type="term" value="F:isomerase activity"/>
    <property type="evidence" value="ECO:0007669"/>
    <property type="project" value="UniProtKB-KW"/>
</dbReference>
<comment type="caution">
    <text evidence="6">The sequence shown here is derived from an EMBL/GenBank/DDBJ whole genome shotgun (WGS) entry which is preliminary data.</text>
</comment>
<accession>A0A848KYZ5</accession>
<dbReference type="Proteomes" id="UP000550729">
    <property type="component" value="Unassembled WGS sequence"/>
</dbReference>
<dbReference type="AlphaFoldDB" id="A0A848KYZ5"/>
<dbReference type="UniPathway" id="UPA00659"/>
<keyword evidence="3" id="KW-0276">Fatty acid metabolism</keyword>
<keyword evidence="7" id="KW-1185">Reference proteome</keyword>
<comment type="pathway">
    <text evidence="1">Lipid metabolism; fatty acid beta-oxidation.</text>
</comment>
<keyword evidence="5" id="KW-0413">Isomerase</keyword>
<name>A0A848KYZ5_9ACTN</name>
<evidence type="ECO:0000256" key="1">
    <source>
        <dbReference type="ARBA" id="ARBA00005005"/>
    </source>
</evidence>
<dbReference type="Pfam" id="PF00378">
    <property type="entry name" value="ECH_1"/>
    <property type="match status" value="1"/>
</dbReference>
<comment type="similarity">
    <text evidence="2">Belongs to the enoyl-CoA hydratase/isomerase family.</text>
</comment>
<dbReference type="CDD" id="cd06558">
    <property type="entry name" value="crotonase-like"/>
    <property type="match status" value="1"/>
</dbReference>
<dbReference type="InterPro" id="IPR014748">
    <property type="entry name" value="Enoyl-CoA_hydra_C"/>
</dbReference>
<dbReference type="InterPro" id="IPR001753">
    <property type="entry name" value="Enoyl-CoA_hydra/iso"/>
</dbReference>
<protein>
    <submittedName>
        <fullName evidence="6">Crotonase/enoyl-CoA hydratase family protein</fullName>
    </submittedName>
</protein>
<gene>
    <name evidence="6" type="ORF">HH308_20550</name>
</gene>
<dbReference type="SUPFAM" id="SSF52096">
    <property type="entry name" value="ClpP/crotonase"/>
    <property type="match status" value="1"/>
</dbReference>
<sequence length="277" mass="29323">MTMTDLQAFDVETDDHGVTTVTLIGPGRGNAMGPEFWTELPALFARLGTDPGTRAIVLTGTGSCFSVGLDLKRVAEPEFLPAVRDRAMAADRLTLLQRLRQLQAAMTAVADCRKPVLAAIHGWCLGGGVDLAACVDVRYCSADAVFSIREARVAIVADAGSLQRLPAIIGDGALRELALTGKDIDAARALQIGLVNEVLPDRDAVLRRAVDTAREMAANPQFVLHGIKDVLAQQSASAVAGGLNYVTAWNAAFLPSHDLAEAVVALGERRPPVFSDN</sequence>
<evidence type="ECO:0000256" key="2">
    <source>
        <dbReference type="ARBA" id="ARBA00005254"/>
    </source>
</evidence>
<dbReference type="NCBIfam" id="NF004794">
    <property type="entry name" value="PRK06142.1"/>
    <property type="match status" value="1"/>
</dbReference>
<dbReference type="PANTHER" id="PTHR43149">
    <property type="entry name" value="ENOYL-COA HYDRATASE"/>
    <property type="match status" value="1"/>
</dbReference>
<reference evidence="6 7" key="1">
    <citation type="submission" date="2020-04" db="EMBL/GenBank/DDBJ databases">
        <title>Gordonia sp. nov. TBRC 11910.</title>
        <authorList>
            <person name="Suriyachadkun C."/>
        </authorList>
    </citation>
    <scope>NUCLEOTIDE SEQUENCE [LARGE SCALE GENOMIC DNA]</scope>
    <source>
        <strain evidence="6 7">TBRC 11910</strain>
    </source>
</reference>
<keyword evidence="4" id="KW-0443">Lipid metabolism</keyword>
<dbReference type="InterPro" id="IPR045002">
    <property type="entry name" value="Ech1-like"/>
</dbReference>
<evidence type="ECO:0000313" key="7">
    <source>
        <dbReference type="Proteomes" id="UP000550729"/>
    </source>
</evidence>
<organism evidence="6 7">
    <name type="scientific">Gordonia asplenii</name>
    <dbReference type="NCBI Taxonomy" id="2725283"/>
    <lineage>
        <taxon>Bacteria</taxon>
        <taxon>Bacillati</taxon>
        <taxon>Actinomycetota</taxon>
        <taxon>Actinomycetes</taxon>
        <taxon>Mycobacteriales</taxon>
        <taxon>Gordoniaceae</taxon>
        <taxon>Gordonia</taxon>
    </lineage>
</organism>
<dbReference type="EMBL" id="JABBNB010000025">
    <property type="protein sequence ID" value="NMO03609.1"/>
    <property type="molecule type" value="Genomic_DNA"/>
</dbReference>
<evidence type="ECO:0000256" key="5">
    <source>
        <dbReference type="ARBA" id="ARBA00023235"/>
    </source>
</evidence>
<dbReference type="GO" id="GO:0006635">
    <property type="term" value="P:fatty acid beta-oxidation"/>
    <property type="evidence" value="ECO:0007669"/>
    <property type="project" value="UniProtKB-UniPathway"/>
</dbReference>
<evidence type="ECO:0000256" key="4">
    <source>
        <dbReference type="ARBA" id="ARBA00023098"/>
    </source>
</evidence>
<dbReference type="InterPro" id="IPR029045">
    <property type="entry name" value="ClpP/crotonase-like_dom_sf"/>
</dbReference>
<dbReference type="PANTHER" id="PTHR43149:SF1">
    <property type="entry name" value="DELTA(3,5)-DELTA(2,4)-DIENOYL-COA ISOMERASE, MITOCHONDRIAL"/>
    <property type="match status" value="1"/>
</dbReference>
<evidence type="ECO:0000313" key="6">
    <source>
        <dbReference type="EMBL" id="NMO03609.1"/>
    </source>
</evidence>
<dbReference type="Gene3D" id="1.10.12.10">
    <property type="entry name" value="Lyase 2-enoyl-coa Hydratase, Chain A, domain 2"/>
    <property type="match status" value="1"/>
</dbReference>
<evidence type="ECO:0000256" key="3">
    <source>
        <dbReference type="ARBA" id="ARBA00022832"/>
    </source>
</evidence>
<dbReference type="Gene3D" id="3.90.226.10">
    <property type="entry name" value="2-enoyl-CoA Hydratase, Chain A, domain 1"/>
    <property type="match status" value="1"/>
</dbReference>
<proteinExistence type="inferred from homology"/>